<evidence type="ECO:0000313" key="3">
    <source>
        <dbReference type="EMBL" id="KPQ12639.1"/>
    </source>
</evidence>
<dbReference type="STRING" id="1653334.GA0071312_3692"/>
<dbReference type="InterPro" id="IPR002126">
    <property type="entry name" value="Cadherin-like_dom"/>
</dbReference>
<evidence type="ECO:0000313" key="4">
    <source>
        <dbReference type="EMBL" id="SCC82684.1"/>
    </source>
</evidence>
<dbReference type="InterPro" id="IPR013783">
    <property type="entry name" value="Ig-like_fold"/>
</dbReference>
<dbReference type="RefSeq" id="WP_083204740.1">
    <property type="nucleotide sequence ID" value="NZ_FMBM01000003.1"/>
</dbReference>
<dbReference type="PATRIC" id="fig|1653334.4.peg.1892"/>
<dbReference type="SMART" id="SM00736">
    <property type="entry name" value="CADG"/>
    <property type="match status" value="1"/>
</dbReference>
<dbReference type="SUPFAM" id="SSF49313">
    <property type="entry name" value="Cadherin-like"/>
    <property type="match status" value="1"/>
</dbReference>
<feature type="region of interest" description="Disordered" evidence="1">
    <location>
        <begin position="1"/>
        <end position="29"/>
    </location>
</feature>
<feature type="domain" description="Cadherin" evidence="2">
    <location>
        <begin position="1361"/>
        <end position="1495"/>
    </location>
</feature>
<reference evidence="3 5" key="1">
    <citation type="submission" date="2015-09" db="EMBL/GenBank/DDBJ databases">
        <title>Identification and resolution of microdiversity through metagenomic sequencing of parallel consortia.</title>
        <authorList>
            <person name="Nelson W.C."/>
            <person name="Romine M.F."/>
            <person name="Lindemann S.R."/>
        </authorList>
    </citation>
    <scope>NUCLEOTIDE SEQUENCE [LARGE SCALE GENOMIC DNA]</scope>
    <source>
        <strain evidence="3">HL-109</strain>
    </source>
</reference>
<evidence type="ECO:0000259" key="2">
    <source>
        <dbReference type="PROSITE" id="PS50268"/>
    </source>
</evidence>
<dbReference type="GO" id="GO:0005509">
    <property type="term" value="F:calcium ion binding"/>
    <property type="evidence" value="ECO:0007669"/>
    <property type="project" value="InterPro"/>
</dbReference>
<dbReference type="OrthoDB" id="5593939at2"/>
<protein>
    <recommendedName>
        <fullName evidence="2">Cadherin domain-containing protein</fullName>
    </recommendedName>
</protein>
<feature type="region of interest" description="Disordered" evidence="1">
    <location>
        <begin position="1869"/>
        <end position="1910"/>
    </location>
</feature>
<keyword evidence="6" id="KW-1185">Reference proteome</keyword>
<reference evidence="4 6" key="2">
    <citation type="submission" date="2016-08" db="EMBL/GenBank/DDBJ databases">
        <authorList>
            <person name="Varghese N."/>
            <person name="Submissions Spin"/>
        </authorList>
    </citation>
    <scope>NUCLEOTIDE SEQUENCE [LARGE SCALE GENOMIC DNA]</scope>
    <source>
        <strain evidence="4 6">HL-109</strain>
    </source>
</reference>
<dbReference type="PROSITE" id="PS50268">
    <property type="entry name" value="CADHERIN_2"/>
    <property type="match status" value="1"/>
</dbReference>
<dbReference type="Gene3D" id="2.60.40.10">
    <property type="entry name" value="Immunoglobulins"/>
    <property type="match status" value="1"/>
</dbReference>
<dbReference type="GO" id="GO:0007156">
    <property type="term" value="P:homophilic cell adhesion via plasma membrane adhesion molecules"/>
    <property type="evidence" value="ECO:0007669"/>
    <property type="project" value="InterPro"/>
</dbReference>
<sequence length="2139" mass="213288">MALRPHPSVKAQDLLRSTAPAGMPGESRSLPGAFPRAAFNLALEPRIMFDAAGAATYADTAEDGDAETGEAMTQDEAAEPEIVFIDSGIADAQALIDAIGEAAEIVILDGDAPALTQIADHLEGRSDLGAVHILSHGANGALKFASGVVDSGNLADFADDLSRIGAAMTEGGDILLYGCFVAADGAGQAFIDTVAAETGADIAASIDPTGADEIGGDWVLEHATGPIAESEVTTLLAASGFDDVLTGPVAGTMGFGSSEAVLGDGADVAVNASASTLLNGFDVSASFRFFQALGANPPDTYEFGNGNGRIAFINTDSSPAPTALVSSSDAAFTWIRLNDGIIDARMDSTDGSAFRLSSLDTVFYSLNASFTVDWIEFVGLNNSDEVGTFRIDTPSMDAINSIDFSSSTSGSFDNITGFLIRSSSTFHFDGDDYADVPLLYASVAIDDMVIAAAVTNAAPDIGGVAAGQAVNDDATVTPFSAVTIADDDGDNVSVTIALDNAAKGGFTAASLTASGFVDAGGGSYTLTSRAPGDAQSAIRALVFDPAENRVAPGTTETTTFTITVNDGTTDTVDNTTTVDSTSINDTSVIGGFTAGQSVDDNATISPFTGATISDPDTSQPLTVTVTLDDAAKGVLTNLGSFTDQGGGVYEATGLANAAAAESALRALVFDPAENRVAPGATETTTFTVAVSDGVATVDNDTTTIVSTAINDAPTATNMTQVVTYTEDPGGAVALDDIVVTEPDVGQAVTATLTLNAPEAGSLSTGTFGAATSSYDAGTGIWTVTGSVADVNAALAAVAFTPVANRDQDVTITTRIRDAADTGPAEGTITLDVTAVNDAPVFTDLTSSATFIEGGTAVQIAPSVSIADIELDALNAGAGDYSGAGLTITRDGGANGDDRFSIATGGALTVAGGPDGGGTVSAGGNVIASIADTGNGELQISFANNGTIPTTALVTETLRAVQYANASDDPPATASLRWSFSDGNSGGSQGTGGVETVTGTTDITITPVNDAPSLTATASNPTFIEGAGPASLFSGASIDTIEAGQTITGLSLTITNLADGADEKIIIDGTAFDLTDATSGPVAGGNVAISVTGSTATISLTGLSANAATAQTLVDGLAYRNDSDAPTTGTPRVVTLTQITDSGGTADGGQDTTALAIASNVSLTAVNDAPVIGSVAGETSGVVAGTGPAAIGLLADAAVSDVDTTVFDGGFVQITQNTGTANGHFGLDGTGATSGGDGQFAEGESVAIGGTVIGTVATGQDGQAGNGLRVDLNTDATQARVETLLRALTYEAPSGLGERGFTLAIDDGGADGGPNGDQSTATAAFTIEATPNPPVIAGFAGAINYTEDSGLVRLNTALDAVVTDADSANFDGGELRLSVTANNVTAEDRLGIIEQAGAITLDGANVEAAGVTIGTVSGGTNGNDLVVFFNDEATPAAVTTLIRALGYENLDTATPTESARTLTLTIRDAAAGPGAATSAAADIAVTVIGANDAPELGGIAPGPQATDDDSTLTPFSAATLEDIDGPGVPLTVTVSLDDAAKGSLTNLGGFTDQGDGSYVFNGNQADAETALRALVFTPAENRVAPGDTETTTLTVLVNDGEATDQAQTQIVSTSVNDAATLTGIAATLAQNDNVTSTPFASAVIADPDTGQPLTLRVTVDEPARGGFTAASLTNSGFTDLGGGVHERTAPDAATAQTALRALVFAPVENRLTPGDTEDIVLTARVDDGVAAAAQQSSTVTVTAVNDPPALGGFDDASVAQSETIALFADVTIADPDPGQVLSITIGADALGMGTFTAASLADAGFTGTGLGVYTRTGIPSAADAQEAIRKLVFVPEPDRLDAGESDTQIFDIFVADGTVTSSASVTLTIDGPPLTVEAPSEPSAPPPSPPRPPAAPPPAAPPAPPPQTVLFEPMQPVSAGAFAPLPSSLQAEPASAEQAGPGGSEVRSIVPGFFIAPSAGILAPGEVIRAETLVAPITSSAADDAFTVTLPAATFVVADTTLPVSVTASLGDGEDLPDWMSFDAATGSFSIDPPEGADGVYEIVITATLPGGESAQVTLTISIEAQAAEAEDAMLIDPATAPAAGKPAFSDVVRAASRVGMATLVGDFTTDAVEFWAEPLQEAAYSDDMILDYNDSLLSA</sequence>
<accession>A0A0P8A4R2</accession>
<evidence type="ECO:0000313" key="5">
    <source>
        <dbReference type="Proteomes" id="UP000050497"/>
    </source>
</evidence>
<dbReference type="EMBL" id="FMBM01000003">
    <property type="protein sequence ID" value="SCC82684.1"/>
    <property type="molecule type" value="Genomic_DNA"/>
</dbReference>
<dbReference type="Proteomes" id="UP000182800">
    <property type="component" value="Unassembled WGS sequence"/>
</dbReference>
<evidence type="ECO:0000256" key="1">
    <source>
        <dbReference type="SAM" id="MobiDB-lite"/>
    </source>
</evidence>
<name>A0A0P8A4R2_9HYPH</name>
<dbReference type="InterPro" id="IPR006644">
    <property type="entry name" value="Cadg"/>
</dbReference>
<dbReference type="InterPro" id="IPR015919">
    <property type="entry name" value="Cadherin-like_sf"/>
</dbReference>
<proteinExistence type="predicted"/>
<feature type="compositionally biased region" description="Pro residues" evidence="1">
    <location>
        <begin position="1881"/>
        <end position="1906"/>
    </location>
</feature>
<dbReference type="InterPro" id="IPR025592">
    <property type="entry name" value="DUF4347"/>
</dbReference>
<dbReference type="GO" id="GO:0016020">
    <property type="term" value="C:membrane"/>
    <property type="evidence" value="ECO:0007669"/>
    <property type="project" value="InterPro"/>
</dbReference>
<gene>
    <name evidence="4" type="ORF">GA0071312_3692</name>
    <name evidence="3" type="ORF">HLUCCO17_00665</name>
</gene>
<comment type="caution">
    <text evidence="3">The sequence shown here is derived from an EMBL/GenBank/DDBJ whole genome shotgun (WGS) entry which is preliminary data.</text>
</comment>
<dbReference type="Pfam" id="PF14252">
    <property type="entry name" value="DUF4347"/>
    <property type="match status" value="1"/>
</dbReference>
<evidence type="ECO:0000313" key="6">
    <source>
        <dbReference type="Proteomes" id="UP000182800"/>
    </source>
</evidence>
<dbReference type="Proteomes" id="UP000050497">
    <property type="component" value="Unassembled WGS sequence"/>
</dbReference>
<organism evidence="3 5">
    <name type="scientific">Saliniramus fredricksonii</name>
    <dbReference type="NCBI Taxonomy" id="1653334"/>
    <lineage>
        <taxon>Bacteria</taxon>
        <taxon>Pseudomonadati</taxon>
        <taxon>Pseudomonadota</taxon>
        <taxon>Alphaproteobacteria</taxon>
        <taxon>Hyphomicrobiales</taxon>
        <taxon>Salinarimonadaceae</taxon>
        <taxon>Saliniramus</taxon>
    </lineage>
</organism>
<dbReference type="EMBL" id="LJSX01000001">
    <property type="protein sequence ID" value="KPQ12639.1"/>
    <property type="molecule type" value="Genomic_DNA"/>
</dbReference>